<evidence type="ECO:0000259" key="4">
    <source>
        <dbReference type="Pfam" id="PF01555"/>
    </source>
</evidence>
<dbReference type="CDD" id="cd02440">
    <property type="entry name" value="AdoMet_MTases"/>
    <property type="match status" value="1"/>
</dbReference>
<evidence type="ECO:0000256" key="2">
    <source>
        <dbReference type="ARBA" id="ARBA00022603"/>
    </source>
</evidence>
<dbReference type="GO" id="GO:0003677">
    <property type="term" value="F:DNA binding"/>
    <property type="evidence" value="ECO:0007669"/>
    <property type="project" value="InterPro"/>
</dbReference>
<dbReference type="GO" id="GO:0032259">
    <property type="term" value="P:methylation"/>
    <property type="evidence" value="ECO:0007669"/>
    <property type="project" value="UniProtKB-KW"/>
</dbReference>
<dbReference type="Pfam" id="PF01555">
    <property type="entry name" value="N6_N4_Mtase"/>
    <property type="match status" value="2"/>
</dbReference>
<organism evidence="5 6">
    <name type="scientific">Mycobacterium phage Phanphagia</name>
    <dbReference type="NCBI Taxonomy" id="2719206"/>
    <lineage>
        <taxon>Viruses</taxon>
        <taxon>Duplodnaviria</taxon>
        <taxon>Heunggongvirae</taxon>
        <taxon>Uroviricota</taxon>
        <taxon>Caudoviricetes</taxon>
        <taxon>Gracegardnervirinae</taxon>
        <taxon>Cheoctovirus</taxon>
        <taxon>Cheoctovirus shauna1</taxon>
        <taxon>Mycobacterium virus Shauna1</taxon>
    </lineage>
</organism>
<feature type="domain" description="DNA methylase N-4/N-6" evidence="4">
    <location>
        <begin position="30"/>
        <end position="112"/>
    </location>
</feature>
<dbReference type="Proteomes" id="UP000503416">
    <property type="component" value="Genome"/>
</dbReference>
<keyword evidence="3" id="KW-0808">Transferase</keyword>
<feature type="domain" description="DNA methylase N-4/N-6" evidence="4">
    <location>
        <begin position="326"/>
        <end position="399"/>
    </location>
</feature>
<protein>
    <submittedName>
        <fullName evidence="5">DNA methylase</fullName>
    </submittedName>
</protein>
<evidence type="ECO:0000256" key="3">
    <source>
        <dbReference type="ARBA" id="ARBA00022679"/>
    </source>
</evidence>
<evidence type="ECO:0000313" key="6">
    <source>
        <dbReference type="Proteomes" id="UP000503416"/>
    </source>
</evidence>
<accession>A0A6G9LDT1</accession>
<dbReference type="Gene3D" id="3.40.50.150">
    <property type="entry name" value="Vaccinia Virus protein VP39"/>
    <property type="match status" value="2"/>
</dbReference>
<dbReference type="EMBL" id="MT114167">
    <property type="protein sequence ID" value="QIQ63760.1"/>
    <property type="molecule type" value="Genomic_DNA"/>
</dbReference>
<reference evidence="5 6" key="1">
    <citation type="submission" date="2020-02" db="EMBL/GenBank/DDBJ databases">
        <authorList>
            <person name="Murphy A."/>
            <person name="Cottrell A."/>
            <person name="Eagle H."/>
            <person name="Glenn A."/>
            <person name="Marsh C."/>
            <person name="Poisson J."/>
            <person name="Schott J."/>
            <person name="Steele B."/>
            <person name="Sunitsch G."/>
            <person name="Tsybulnik D."/>
            <person name="Uchytil C."/>
            <person name="Vue L."/>
            <person name="Poxleitner M."/>
            <person name="Ettinger A.-S.H."/>
            <person name="Anders K.R."/>
            <person name="Schaff J.E."/>
            <person name="Dashiell C.L."/>
            <person name="Macialek J.A."/>
            <person name="Bradley K.W."/>
            <person name="Asai D.J."/>
            <person name="Bowman C.A."/>
            <person name="Russell D.A."/>
            <person name="Pope W.H."/>
            <person name="Jacobs-Sera D."/>
            <person name="Hendrix R.W."/>
            <person name="Hatfull G.F."/>
        </authorList>
    </citation>
    <scope>NUCLEOTIDE SEQUENCE [LARGE SCALE GENOMIC DNA]</scope>
</reference>
<dbReference type="InterPro" id="IPR029063">
    <property type="entry name" value="SAM-dependent_MTases_sf"/>
</dbReference>
<dbReference type="PROSITE" id="PS00092">
    <property type="entry name" value="N6_MTASE"/>
    <property type="match status" value="1"/>
</dbReference>
<dbReference type="PRINTS" id="PR00508">
    <property type="entry name" value="S21N4MTFRASE"/>
</dbReference>
<dbReference type="InterPro" id="IPR001091">
    <property type="entry name" value="RM_Methyltransferase"/>
</dbReference>
<proteinExistence type="inferred from homology"/>
<dbReference type="InterPro" id="IPR002052">
    <property type="entry name" value="DNA_methylase_N6_adenine_CS"/>
</dbReference>
<dbReference type="SUPFAM" id="SSF53335">
    <property type="entry name" value="S-adenosyl-L-methionine-dependent methyltransferases"/>
    <property type="match status" value="1"/>
</dbReference>
<comment type="similarity">
    <text evidence="1">Belongs to the N(4)/N(6)-methyltransferase family.</text>
</comment>
<dbReference type="InterPro" id="IPR002941">
    <property type="entry name" value="DNA_methylase_N4/N6"/>
</dbReference>
<gene>
    <name evidence="5" type="primary">71</name>
    <name evidence="5" type="ORF">SEA_PHANPHAGIA_71</name>
</gene>
<keyword evidence="2 5" id="KW-0489">Methyltransferase</keyword>
<evidence type="ECO:0000313" key="5">
    <source>
        <dbReference type="EMBL" id="QIQ63760.1"/>
    </source>
</evidence>
<sequence length="418" mass="44534">MNHPYYQDDQVTLYHGDALDVLAELPDRSVDAVVCDPPYELDFMGKKWDGSGIAFDVEMWKQCLRVLKPGGHLLAFGGSRTWHRLTVAIEDAGFEIRDSIAWLYGQGMPKSLDVSKAIDKAAGAEREVIGKSARHVSGKPGQRTEGLNGSSTFAETVGMGAYITAPATEAARQWQGWNTALKPSFEPVVVARKPLAGTVAANVLEHGTGALNIDACRIEAKGRPHIASASEASAGVYGNGLNGSKAIGTTDLGRWPTNVVLDDTQAAELDAQSGITRSHGGGLGTGSRKPAQGVPLVGGIATTEHLDVGGASRFFPVFKYQAKAPTKERPGYVNEDGAKVVHSTVKPLDLMRWLVRLVTPPNGVVLDPFAGSGTTAEACIHEHKRCITIEREADYLPLIVARLSKPIEVGFDFGDAAS</sequence>
<dbReference type="GO" id="GO:0008170">
    <property type="term" value="F:N-methyltransferase activity"/>
    <property type="evidence" value="ECO:0007669"/>
    <property type="project" value="InterPro"/>
</dbReference>
<evidence type="ECO:0000256" key="1">
    <source>
        <dbReference type="ARBA" id="ARBA00006594"/>
    </source>
</evidence>
<name>A0A6G9LDT1_9CAUD</name>